<keyword evidence="1" id="KW-0732">Signal</keyword>
<evidence type="ECO:0008006" key="4">
    <source>
        <dbReference type="Google" id="ProtNLM"/>
    </source>
</evidence>
<dbReference type="Proteomes" id="UP000294614">
    <property type="component" value="Unassembled WGS sequence"/>
</dbReference>
<dbReference type="EMBL" id="SMGG01000003">
    <property type="protein sequence ID" value="TCK62637.1"/>
    <property type="molecule type" value="Genomic_DNA"/>
</dbReference>
<sequence>MRKFLLILSVLSLLFAYGCGAEDVLTVNDNSGSSEQDSNMTAVNFDNDSTLRGTYKIVYARVSCSNSVEVESTDILTSSFKSYYAYDGVYSYFDLYLKYAGNVVLDEAEKSLGSLSVADYLTTIEQTGPYNFRVYYTNLPVGGGVTCSERFDFMKLSDSIRSQYFRVMTQTVITDPAKDAEKAPFVPMPKNILPQQ</sequence>
<gene>
    <name evidence="2" type="ORF">C8D98_1170</name>
</gene>
<evidence type="ECO:0000256" key="1">
    <source>
        <dbReference type="SAM" id="SignalP"/>
    </source>
</evidence>
<reference evidence="2 3" key="1">
    <citation type="submission" date="2019-03" db="EMBL/GenBank/DDBJ databases">
        <title>Genomic Encyclopedia of Type Strains, Phase IV (KMG-IV): sequencing the most valuable type-strain genomes for metagenomic binning, comparative biology and taxonomic classification.</title>
        <authorList>
            <person name="Goeker M."/>
        </authorList>
    </citation>
    <scope>NUCLEOTIDE SEQUENCE [LARGE SCALE GENOMIC DNA]</scope>
    <source>
        <strain evidence="2 3">DSM 24984</strain>
    </source>
</reference>
<name>A0A4R1KER5_9BACT</name>
<dbReference type="PROSITE" id="PS51257">
    <property type="entry name" value="PROKAR_LIPOPROTEIN"/>
    <property type="match status" value="1"/>
</dbReference>
<proteinExistence type="predicted"/>
<organism evidence="2 3">
    <name type="scientific">Seleniivibrio woodruffii</name>
    <dbReference type="NCBI Taxonomy" id="1078050"/>
    <lineage>
        <taxon>Bacteria</taxon>
        <taxon>Pseudomonadati</taxon>
        <taxon>Deferribacterota</taxon>
        <taxon>Deferribacteres</taxon>
        <taxon>Deferribacterales</taxon>
        <taxon>Geovibrionaceae</taxon>
        <taxon>Seleniivibrio</taxon>
    </lineage>
</organism>
<comment type="caution">
    <text evidence="2">The sequence shown here is derived from an EMBL/GenBank/DDBJ whole genome shotgun (WGS) entry which is preliminary data.</text>
</comment>
<protein>
    <recommendedName>
        <fullName evidence="4">Lipoprotein</fullName>
    </recommendedName>
</protein>
<feature type="chain" id="PRO_5020354581" description="Lipoprotein" evidence="1">
    <location>
        <begin position="22"/>
        <end position="196"/>
    </location>
</feature>
<dbReference type="RefSeq" id="WP_132872837.1">
    <property type="nucleotide sequence ID" value="NZ_JBLJBI010000152.1"/>
</dbReference>
<evidence type="ECO:0000313" key="3">
    <source>
        <dbReference type="Proteomes" id="UP000294614"/>
    </source>
</evidence>
<dbReference type="AlphaFoldDB" id="A0A4R1KER5"/>
<evidence type="ECO:0000313" key="2">
    <source>
        <dbReference type="EMBL" id="TCK62637.1"/>
    </source>
</evidence>
<feature type="signal peptide" evidence="1">
    <location>
        <begin position="1"/>
        <end position="21"/>
    </location>
</feature>
<keyword evidence="3" id="KW-1185">Reference proteome</keyword>
<accession>A0A4R1KER5</accession>